<evidence type="ECO:0000256" key="4">
    <source>
        <dbReference type="ARBA" id="ARBA00023125"/>
    </source>
</evidence>
<organism evidence="8 9">
    <name type="scientific">Pseudoclavibacter chungangensis</name>
    <dbReference type="NCBI Taxonomy" id="587635"/>
    <lineage>
        <taxon>Bacteria</taxon>
        <taxon>Bacillati</taxon>
        <taxon>Actinomycetota</taxon>
        <taxon>Actinomycetes</taxon>
        <taxon>Micrococcales</taxon>
        <taxon>Microbacteriaceae</taxon>
        <taxon>Pseudoclavibacter</taxon>
    </lineage>
</organism>
<dbReference type="InterPro" id="IPR036390">
    <property type="entry name" value="WH_DNA-bd_sf"/>
</dbReference>
<evidence type="ECO:0000256" key="5">
    <source>
        <dbReference type="ARBA" id="ARBA00023163"/>
    </source>
</evidence>
<dbReference type="PROSITE" id="PS51000">
    <property type="entry name" value="HTH_DEOR_2"/>
    <property type="match status" value="1"/>
</dbReference>
<dbReference type="InterPro" id="IPR014036">
    <property type="entry name" value="DeoR-like_C"/>
</dbReference>
<dbReference type="Gene3D" id="3.40.50.1360">
    <property type="match status" value="1"/>
</dbReference>
<dbReference type="EMBL" id="WBJZ01000011">
    <property type="protein sequence ID" value="KAB1656675.1"/>
    <property type="molecule type" value="Genomic_DNA"/>
</dbReference>
<dbReference type="InterPro" id="IPR050313">
    <property type="entry name" value="Carb_Metab_HTH_regulators"/>
</dbReference>
<evidence type="ECO:0000259" key="7">
    <source>
        <dbReference type="PROSITE" id="PS51000"/>
    </source>
</evidence>
<comment type="function">
    <text evidence="6">Repressor of the lactose catabolism operon. Galactose-6-phosphate is the inducer.</text>
</comment>
<dbReference type="PROSITE" id="PS00894">
    <property type="entry name" value="HTH_DEOR_1"/>
    <property type="match status" value="1"/>
</dbReference>
<dbReference type="GO" id="GO:0003677">
    <property type="term" value="F:DNA binding"/>
    <property type="evidence" value="ECO:0007669"/>
    <property type="project" value="UniProtKB-KW"/>
</dbReference>
<comment type="caution">
    <text evidence="8">The sequence shown here is derived from an EMBL/GenBank/DDBJ whole genome shotgun (WGS) entry which is preliminary data.</text>
</comment>
<keyword evidence="3" id="KW-0805">Transcription regulation</keyword>
<dbReference type="PANTHER" id="PTHR30363:SF4">
    <property type="entry name" value="GLYCEROL-3-PHOSPHATE REGULON REPRESSOR"/>
    <property type="match status" value="1"/>
</dbReference>
<keyword evidence="5" id="KW-0804">Transcription</keyword>
<accession>A0A7J5BQX2</accession>
<dbReference type="Pfam" id="PF00455">
    <property type="entry name" value="DeoRC"/>
    <property type="match status" value="1"/>
</dbReference>
<dbReference type="SUPFAM" id="SSF100950">
    <property type="entry name" value="NagB/RpiA/CoA transferase-like"/>
    <property type="match status" value="1"/>
</dbReference>
<evidence type="ECO:0000256" key="3">
    <source>
        <dbReference type="ARBA" id="ARBA00023015"/>
    </source>
</evidence>
<dbReference type="InterPro" id="IPR037171">
    <property type="entry name" value="NagB/RpiA_transferase-like"/>
</dbReference>
<keyword evidence="9" id="KW-1185">Reference proteome</keyword>
<dbReference type="SUPFAM" id="SSF46785">
    <property type="entry name" value="Winged helix' DNA-binding domain"/>
    <property type="match status" value="1"/>
</dbReference>
<dbReference type="Proteomes" id="UP000467240">
    <property type="component" value="Unassembled WGS sequence"/>
</dbReference>
<dbReference type="PANTHER" id="PTHR30363">
    <property type="entry name" value="HTH-TYPE TRANSCRIPTIONAL REGULATOR SRLR-RELATED"/>
    <property type="match status" value="1"/>
</dbReference>
<dbReference type="InterPro" id="IPR018356">
    <property type="entry name" value="Tscrpt_reg_HTH_DeoR_CS"/>
</dbReference>
<evidence type="ECO:0000256" key="1">
    <source>
        <dbReference type="ARBA" id="ARBA00021390"/>
    </source>
</evidence>
<dbReference type="OrthoDB" id="7688673at2"/>
<evidence type="ECO:0000256" key="6">
    <source>
        <dbReference type="ARBA" id="ARBA00024937"/>
    </source>
</evidence>
<dbReference type="GO" id="GO:0003700">
    <property type="term" value="F:DNA-binding transcription factor activity"/>
    <property type="evidence" value="ECO:0007669"/>
    <property type="project" value="InterPro"/>
</dbReference>
<dbReference type="InterPro" id="IPR036388">
    <property type="entry name" value="WH-like_DNA-bd_sf"/>
</dbReference>
<dbReference type="InterPro" id="IPR001034">
    <property type="entry name" value="DeoR_HTH"/>
</dbReference>
<gene>
    <name evidence="8" type="ORF">F8O01_09800</name>
</gene>
<dbReference type="Gene3D" id="1.10.10.10">
    <property type="entry name" value="Winged helix-like DNA-binding domain superfamily/Winged helix DNA-binding domain"/>
    <property type="match status" value="1"/>
</dbReference>
<dbReference type="PRINTS" id="PR00037">
    <property type="entry name" value="HTHLACR"/>
</dbReference>
<dbReference type="SMART" id="SM01134">
    <property type="entry name" value="DeoRC"/>
    <property type="match status" value="1"/>
</dbReference>
<proteinExistence type="predicted"/>
<dbReference type="SMART" id="SM00420">
    <property type="entry name" value="HTH_DEOR"/>
    <property type="match status" value="1"/>
</dbReference>
<reference evidence="8 9" key="1">
    <citation type="submission" date="2019-09" db="EMBL/GenBank/DDBJ databases">
        <title>Phylogeny of genus Pseudoclavibacter and closely related genus.</title>
        <authorList>
            <person name="Li Y."/>
        </authorList>
    </citation>
    <scope>NUCLEOTIDE SEQUENCE [LARGE SCALE GENOMIC DNA]</scope>
    <source>
        <strain evidence="8 9">DSM 23821</strain>
    </source>
</reference>
<sequence>MYATERQAQIERLVTTAGRASVAELAERLQVTTETIRRDLDRLESIGDVRRVHGGAVAADRGSTTERDLSERSAQDLDAKRAIAVAAAAMVPPRFAGTLLLDAGSTTELVAEKLAARPAAEVAALTVISNSVPVIARLAGNPAIGLVALGGRVRGLTAAAVGPTTIEQLQDMRTDLAFIGTNGVASAFGLSTPDPDEAAVKRQMVRSSRRTIAVADASKFGAEALTRFATLDELDGLVTDSAPDASLADALEGAGVEVVLA</sequence>
<protein>
    <recommendedName>
        <fullName evidence="1">Lactose phosphotransferase system repressor</fullName>
    </recommendedName>
</protein>
<evidence type="ECO:0000313" key="9">
    <source>
        <dbReference type="Proteomes" id="UP000467240"/>
    </source>
</evidence>
<keyword evidence="4" id="KW-0238">DNA-binding</keyword>
<dbReference type="RefSeq" id="WP_158040689.1">
    <property type="nucleotide sequence ID" value="NZ_JACCFV010000001.1"/>
</dbReference>
<name>A0A7J5BQX2_9MICO</name>
<keyword evidence="2" id="KW-0678">Repressor</keyword>
<evidence type="ECO:0000313" key="8">
    <source>
        <dbReference type="EMBL" id="KAB1656675.1"/>
    </source>
</evidence>
<evidence type="ECO:0000256" key="2">
    <source>
        <dbReference type="ARBA" id="ARBA00022491"/>
    </source>
</evidence>
<dbReference type="Pfam" id="PF08220">
    <property type="entry name" value="HTH_DeoR"/>
    <property type="match status" value="1"/>
</dbReference>
<feature type="domain" description="HTH deoR-type" evidence="7">
    <location>
        <begin position="3"/>
        <end position="58"/>
    </location>
</feature>
<dbReference type="AlphaFoldDB" id="A0A7J5BQX2"/>